<keyword evidence="3" id="KW-1185">Reference proteome</keyword>
<gene>
    <name evidence="2" type="ORF">LSINAPIS_LOCUS11855</name>
</gene>
<evidence type="ECO:0008006" key="4">
    <source>
        <dbReference type="Google" id="ProtNLM"/>
    </source>
</evidence>
<proteinExistence type="predicted"/>
<dbReference type="EMBL" id="FZQP02005344">
    <property type="protein sequence ID" value="VVD01436.1"/>
    <property type="molecule type" value="Genomic_DNA"/>
</dbReference>
<keyword evidence="1" id="KW-0732">Signal</keyword>
<name>A0A5E4QST2_9NEOP</name>
<protein>
    <recommendedName>
        <fullName evidence="4">Single domain-containing protein</fullName>
    </recommendedName>
</protein>
<evidence type="ECO:0000313" key="2">
    <source>
        <dbReference type="EMBL" id="VVD01436.1"/>
    </source>
</evidence>
<organism evidence="2 3">
    <name type="scientific">Leptidea sinapis</name>
    <dbReference type="NCBI Taxonomy" id="189913"/>
    <lineage>
        <taxon>Eukaryota</taxon>
        <taxon>Metazoa</taxon>
        <taxon>Ecdysozoa</taxon>
        <taxon>Arthropoda</taxon>
        <taxon>Hexapoda</taxon>
        <taxon>Insecta</taxon>
        <taxon>Pterygota</taxon>
        <taxon>Neoptera</taxon>
        <taxon>Endopterygota</taxon>
        <taxon>Lepidoptera</taxon>
        <taxon>Glossata</taxon>
        <taxon>Ditrysia</taxon>
        <taxon>Papilionoidea</taxon>
        <taxon>Pieridae</taxon>
        <taxon>Dismorphiinae</taxon>
        <taxon>Leptidea</taxon>
    </lineage>
</organism>
<feature type="signal peptide" evidence="1">
    <location>
        <begin position="1"/>
        <end position="24"/>
    </location>
</feature>
<dbReference type="AlphaFoldDB" id="A0A5E4QST2"/>
<evidence type="ECO:0000256" key="1">
    <source>
        <dbReference type="SAM" id="SignalP"/>
    </source>
</evidence>
<accession>A0A5E4QST2</accession>
<dbReference type="Proteomes" id="UP000324832">
    <property type="component" value="Unassembled WGS sequence"/>
</dbReference>
<feature type="chain" id="PRO_5023135175" description="Single domain-containing protein" evidence="1">
    <location>
        <begin position="25"/>
        <end position="135"/>
    </location>
</feature>
<sequence length="135" mass="15096">MAKSLISNLILALLISVIIKFVNSYSLVDAKFNENNNKWKSQDSISYTDFALQTINRLNTHSTTGTSRKSGEIDKMIFNKKSLLIHCGNNKGICIKSGACPWPSLDNDDLCIERGHDLICCPIKHVRIPVDIFEA</sequence>
<evidence type="ECO:0000313" key="3">
    <source>
        <dbReference type="Proteomes" id="UP000324832"/>
    </source>
</evidence>
<reference evidence="2 3" key="1">
    <citation type="submission" date="2017-07" db="EMBL/GenBank/DDBJ databases">
        <authorList>
            <person name="Talla V."/>
            <person name="Backstrom N."/>
        </authorList>
    </citation>
    <scope>NUCLEOTIDE SEQUENCE [LARGE SCALE GENOMIC DNA]</scope>
</reference>